<dbReference type="InterPro" id="IPR001584">
    <property type="entry name" value="Integrase_cat-core"/>
</dbReference>
<dbReference type="Gene3D" id="3.30.420.10">
    <property type="entry name" value="Ribonuclease H-like superfamily/Ribonuclease H"/>
    <property type="match status" value="1"/>
</dbReference>
<comment type="caution">
    <text evidence="4">The sequence shown here is derived from an EMBL/GenBank/DDBJ whole genome shotgun (WGS) entry which is preliminary data.</text>
</comment>
<dbReference type="PROSITE" id="PS50994">
    <property type="entry name" value="INTEGRASE"/>
    <property type="match status" value="1"/>
</dbReference>
<reference evidence="4 5" key="1">
    <citation type="submission" date="2017-06" db="EMBL/GenBank/DDBJ databases">
        <title>Novel microbial phyla capable of carbon fixation and sulfur reduction in deep-sea sediments.</title>
        <authorList>
            <person name="Huang J."/>
            <person name="Baker B."/>
            <person name="Wang Y."/>
        </authorList>
    </citation>
    <scope>NUCLEOTIDE SEQUENCE [LARGE SCALE GENOMIC DNA]</scope>
    <source>
        <strain evidence="4">B3_TA06</strain>
    </source>
</reference>
<evidence type="ECO:0000256" key="2">
    <source>
        <dbReference type="SAM" id="MobiDB-lite"/>
    </source>
</evidence>
<dbReference type="Pfam" id="PF13936">
    <property type="entry name" value="HTH_38"/>
    <property type="match status" value="1"/>
</dbReference>
<dbReference type="SUPFAM" id="SSF53098">
    <property type="entry name" value="Ribonuclease H-like"/>
    <property type="match status" value="1"/>
</dbReference>
<organism evidence="4 5">
    <name type="scientific">candidate division TA06 bacterium B3_TA06</name>
    <dbReference type="NCBI Taxonomy" id="2012487"/>
    <lineage>
        <taxon>Bacteria</taxon>
        <taxon>Bacteria division TA06</taxon>
    </lineage>
</organism>
<evidence type="ECO:0000259" key="3">
    <source>
        <dbReference type="PROSITE" id="PS50994"/>
    </source>
</evidence>
<dbReference type="PANTHER" id="PTHR10948:SF23">
    <property type="entry name" value="TRANSPOSASE INSI FOR INSERTION SEQUENCE ELEMENT IS30A-RELATED"/>
    <property type="match status" value="1"/>
</dbReference>
<dbReference type="InterPro" id="IPR051917">
    <property type="entry name" value="Transposase-Integrase"/>
</dbReference>
<dbReference type="InterPro" id="IPR053392">
    <property type="entry name" value="Transposase_IS30-like"/>
</dbReference>
<sequence>MLRDGRSIREMAQVLGRNASSISRELRRNRSPVHASYLDHRAQERADRRRSNASRRMRLKSDKIRDYVVSKLNQDSSPEQIAGRIEIDWPGLSISHEAIYQYVYHPSTPNRGELIGCLRRSHKRRKRKGRAPDKHRSKITGRVGIEQRPFEVETRARFGDWEADTLISRRSRAAILTMVERSSRLVQLEKLDAKTSTLTSQAIISRLLCFPRDSRHTITFDNGPENAEHEGVSQSTGISCFFCEPYSSWQRGTNEHTNGLVRQYLPKKTDFAIISSEEIKLIESRLNNRPRKCLGFKTPLEVANICVALQR</sequence>
<gene>
    <name evidence="4" type="ORF">CEE36_01685</name>
</gene>
<dbReference type="GO" id="GO:0032196">
    <property type="term" value="P:transposition"/>
    <property type="evidence" value="ECO:0007669"/>
    <property type="project" value="TreeGrafter"/>
</dbReference>
<evidence type="ECO:0000313" key="5">
    <source>
        <dbReference type="Proteomes" id="UP000317778"/>
    </source>
</evidence>
<evidence type="ECO:0000256" key="1">
    <source>
        <dbReference type="ARBA" id="ARBA00023172"/>
    </source>
</evidence>
<dbReference type="EMBL" id="NJBO01000002">
    <property type="protein sequence ID" value="TKJ44046.1"/>
    <property type="molecule type" value="Genomic_DNA"/>
</dbReference>
<keyword evidence="1" id="KW-0233">DNA recombination</keyword>
<dbReference type="GO" id="GO:0006310">
    <property type="term" value="P:DNA recombination"/>
    <property type="evidence" value="ECO:0007669"/>
    <property type="project" value="UniProtKB-KW"/>
</dbReference>
<dbReference type="GO" id="GO:0004803">
    <property type="term" value="F:transposase activity"/>
    <property type="evidence" value="ECO:0007669"/>
    <property type="project" value="TreeGrafter"/>
</dbReference>
<dbReference type="PANTHER" id="PTHR10948">
    <property type="entry name" value="TRANSPOSASE"/>
    <property type="match status" value="1"/>
</dbReference>
<proteinExistence type="predicted"/>
<dbReference type="AlphaFoldDB" id="A0A532VA31"/>
<feature type="region of interest" description="Disordered" evidence="2">
    <location>
        <begin position="40"/>
        <end position="59"/>
    </location>
</feature>
<evidence type="ECO:0000313" key="4">
    <source>
        <dbReference type="EMBL" id="TKJ44046.1"/>
    </source>
</evidence>
<dbReference type="GO" id="GO:0005829">
    <property type="term" value="C:cytosol"/>
    <property type="evidence" value="ECO:0007669"/>
    <property type="project" value="TreeGrafter"/>
</dbReference>
<dbReference type="InterPro" id="IPR012337">
    <property type="entry name" value="RNaseH-like_sf"/>
</dbReference>
<accession>A0A532VA31</accession>
<dbReference type="GO" id="GO:0003676">
    <property type="term" value="F:nucleic acid binding"/>
    <property type="evidence" value="ECO:0007669"/>
    <property type="project" value="InterPro"/>
</dbReference>
<feature type="domain" description="Integrase catalytic" evidence="3">
    <location>
        <begin position="145"/>
        <end position="307"/>
    </location>
</feature>
<dbReference type="InterPro" id="IPR025246">
    <property type="entry name" value="IS30-like_HTH"/>
</dbReference>
<dbReference type="InterPro" id="IPR036397">
    <property type="entry name" value="RNaseH_sf"/>
</dbReference>
<feature type="compositionally biased region" description="Basic and acidic residues" evidence="2">
    <location>
        <begin position="40"/>
        <end position="50"/>
    </location>
</feature>
<dbReference type="Proteomes" id="UP000317778">
    <property type="component" value="Unassembled WGS sequence"/>
</dbReference>
<name>A0A532VA31_UNCT6</name>
<protein>
    <submittedName>
        <fullName evidence="4">IS30 family transposase</fullName>
    </submittedName>
</protein>
<dbReference type="NCBIfam" id="NF033563">
    <property type="entry name" value="transpos_IS30"/>
    <property type="match status" value="1"/>
</dbReference>
<dbReference type="GO" id="GO:0015074">
    <property type="term" value="P:DNA integration"/>
    <property type="evidence" value="ECO:0007669"/>
    <property type="project" value="InterPro"/>
</dbReference>